<evidence type="ECO:0000313" key="2">
    <source>
        <dbReference type="Proteomes" id="UP000626786"/>
    </source>
</evidence>
<gene>
    <name evidence="1" type="ORF">H9649_07415</name>
</gene>
<dbReference type="EMBL" id="JACSQN010000005">
    <property type="protein sequence ID" value="MBD7984402.1"/>
    <property type="molecule type" value="Genomic_DNA"/>
</dbReference>
<reference evidence="1 2" key="1">
    <citation type="submission" date="2020-08" db="EMBL/GenBank/DDBJ databases">
        <title>A Genomic Blueprint of the Chicken Gut Microbiome.</title>
        <authorList>
            <person name="Gilroy R."/>
            <person name="Ravi A."/>
            <person name="Getino M."/>
            <person name="Pursley I."/>
            <person name="Horton D.L."/>
            <person name="Alikhan N.-F."/>
            <person name="Baker D."/>
            <person name="Gharbi K."/>
            <person name="Hall N."/>
            <person name="Watson M."/>
            <person name="Adriaenssens E.M."/>
            <person name="Foster-Nyarko E."/>
            <person name="Jarju S."/>
            <person name="Secka A."/>
            <person name="Antonio M."/>
            <person name="Oren A."/>
            <person name="Chaudhuri R."/>
            <person name="La Ragione R.M."/>
            <person name="Hildebrand F."/>
            <person name="Pallen M.J."/>
        </authorList>
    </citation>
    <scope>NUCLEOTIDE SEQUENCE [LARGE SCALE GENOMIC DNA]</scope>
    <source>
        <strain evidence="1 2">Sa2YVA2</strain>
    </source>
</reference>
<dbReference type="RefSeq" id="WP_191694092.1">
    <property type="nucleotide sequence ID" value="NZ_JACSQN010000005.1"/>
</dbReference>
<comment type="caution">
    <text evidence="1">The sequence shown here is derived from an EMBL/GenBank/DDBJ whole genome shotgun (WGS) entry which is preliminary data.</text>
</comment>
<evidence type="ECO:0000313" key="1">
    <source>
        <dbReference type="EMBL" id="MBD7984402.1"/>
    </source>
</evidence>
<dbReference type="Proteomes" id="UP000626786">
    <property type="component" value="Unassembled WGS sequence"/>
</dbReference>
<proteinExistence type="predicted"/>
<name>A0ABR8U8P2_9BACL</name>
<sequence>MARYRTINVNLDRGYRNDLNANFSQIGIDITNMEAGLNTVVEDLIGGGFIESLTVARDNANAAATHANEEALYATTQGGYAKTQGDYANVQGDFAQQKGVYADEKAIAADQAAGNANLEAANLSALKIAVVDATQAANLGADEAVRAAMTAETVTIYTQEQGDYAKRQGDAVQDIFDSGLVASVNNKTGAVILTAADVGALPAGDYQPHSNMPVLDALSDVAGKLKYNGQDVGAVSSVNGKLPDGTGNVEIVIPDPDLTGLATKQELSSHTGNSEIHVKQEEKTKWNNAEVNAINFAKENGLGANLSSRTTSDADTAKTTGFYYAASSSGKLPAGVTDGALFVMSYDKNSWVTQVLIDWRSNKQYQRVCTNGVWSTWTEIGPLPDTGWINATLGAGWSFPSGGFLQYKKVGDLVCFRGFVESTNAGNYMTTMPFSYRPKGGTAAMSSTGKHVQVRSNGAVAYIANEIFYFDFVYSVG</sequence>
<keyword evidence="2" id="KW-1185">Reference proteome</keyword>
<dbReference type="CDD" id="cd19958">
    <property type="entry name" value="pyocin_knob"/>
    <property type="match status" value="1"/>
</dbReference>
<organism evidence="1 2">
    <name type="scientific">Sporosarcina quadrami</name>
    <dbReference type="NCBI Taxonomy" id="2762234"/>
    <lineage>
        <taxon>Bacteria</taxon>
        <taxon>Bacillati</taxon>
        <taxon>Bacillota</taxon>
        <taxon>Bacilli</taxon>
        <taxon>Bacillales</taxon>
        <taxon>Caryophanaceae</taxon>
        <taxon>Sporosarcina</taxon>
    </lineage>
</organism>
<accession>A0ABR8U8P2</accession>
<protein>
    <submittedName>
        <fullName evidence="1">Uncharacterized protein</fullName>
    </submittedName>
</protein>